<gene>
    <name evidence="1" type="ORF">UREG_01644</name>
</gene>
<accession>C4JJ37</accession>
<evidence type="ECO:0000313" key="2">
    <source>
        <dbReference type="Proteomes" id="UP000002058"/>
    </source>
</evidence>
<dbReference type="KEGG" id="ure:UREG_01644"/>
<dbReference type="STRING" id="336963.C4JJ37"/>
<protein>
    <submittedName>
        <fullName evidence="1">Uncharacterized protein</fullName>
    </submittedName>
</protein>
<proteinExistence type="predicted"/>
<evidence type="ECO:0000313" key="1">
    <source>
        <dbReference type="EMBL" id="EEP76795.1"/>
    </source>
</evidence>
<dbReference type="InParanoid" id="C4JJ37"/>
<dbReference type="OrthoDB" id="4510589at2759"/>
<dbReference type="HOGENOM" id="CLU_2252055_0_0_1"/>
<dbReference type="RefSeq" id="XP_002542128.1">
    <property type="nucleotide sequence ID" value="XM_002542082.1"/>
</dbReference>
<dbReference type="AlphaFoldDB" id="C4JJ37"/>
<name>C4JJ37_UNCRE</name>
<sequence>MAFALRKYLQMMETMDPKKWKDDDKRKPRYAFKIVSQHIMTNARIVALTNNNLAGEPIRQHFGTEAKAVVIFRDEDPKELEASGWVGITKMACSTKIQGNRCWR</sequence>
<dbReference type="Proteomes" id="UP000002058">
    <property type="component" value="Unassembled WGS sequence"/>
</dbReference>
<dbReference type="EMBL" id="CH476615">
    <property type="protein sequence ID" value="EEP76795.1"/>
    <property type="molecule type" value="Genomic_DNA"/>
</dbReference>
<dbReference type="VEuPathDB" id="FungiDB:UREG_01644"/>
<organism evidence="1 2">
    <name type="scientific">Uncinocarpus reesii (strain UAMH 1704)</name>
    <dbReference type="NCBI Taxonomy" id="336963"/>
    <lineage>
        <taxon>Eukaryota</taxon>
        <taxon>Fungi</taxon>
        <taxon>Dikarya</taxon>
        <taxon>Ascomycota</taxon>
        <taxon>Pezizomycotina</taxon>
        <taxon>Eurotiomycetes</taxon>
        <taxon>Eurotiomycetidae</taxon>
        <taxon>Onygenales</taxon>
        <taxon>Onygenaceae</taxon>
        <taxon>Uncinocarpus</taxon>
    </lineage>
</organism>
<reference evidence="2" key="1">
    <citation type="journal article" date="2009" name="Genome Res.">
        <title>Comparative genomic analyses of the human fungal pathogens Coccidioides and their relatives.</title>
        <authorList>
            <person name="Sharpton T.J."/>
            <person name="Stajich J.E."/>
            <person name="Rounsley S.D."/>
            <person name="Gardner M.J."/>
            <person name="Wortman J.R."/>
            <person name="Jordar V.S."/>
            <person name="Maiti R."/>
            <person name="Kodira C.D."/>
            <person name="Neafsey D.E."/>
            <person name="Zeng Q."/>
            <person name="Hung C.-Y."/>
            <person name="McMahan C."/>
            <person name="Muszewska A."/>
            <person name="Grynberg M."/>
            <person name="Mandel M.A."/>
            <person name="Kellner E.M."/>
            <person name="Barker B.M."/>
            <person name="Galgiani J.N."/>
            <person name="Orbach M.J."/>
            <person name="Kirkland T.N."/>
            <person name="Cole G.T."/>
            <person name="Henn M.R."/>
            <person name="Birren B.W."/>
            <person name="Taylor J.W."/>
        </authorList>
    </citation>
    <scope>NUCLEOTIDE SEQUENCE [LARGE SCALE GENOMIC DNA]</scope>
    <source>
        <strain evidence="2">UAMH 1704</strain>
    </source>
</reference>
<keyword evidence="2" id="KW-1185">Reference proteome</keyword>
<dbReference type="GeneID" id="8438613"/>